<reference evidence="1" key="1">
    <citation type="submission" date="2019-04" db="EMBL/GenBank/DDBJ databases">
        <title>Microbes associate with the intestines of laboratory mice.</title>
        <authorList>
            <person name="Navarre W."/>
            <person name="Wong E."/>
            <person name="Huang K."/>
            <person name="Tropini C."/>
            <person name="Ng K."/>
            <person name="Yu B."/>
        </authorList>
    </citation>
    <scope>NUCLEOTIDE SEQUENCE</scope>
    <source>
        <strain evidence="1">NM72_1-8</strain>
    </source>
</reference>
<organism evidence="1 2">
    <name type="scientific">Hominisplanchenecus murintestinalis</name>
    <dbReference type="NCBI Taxonomy" id="2941517"/>
    <lineage>
        <taxon>Bacteria</taxon>
        <taxon>Bacillati</taxon>
        <taxon>Bacillota</taxon>
        <taxon>Clostridia</taxon>
        <taxon>Lachnospirales</taxon>
        <taxon>Lachnospiraceae</taxon>
        <taxon>Hominisplanchenecus</taxon>
    </lineage>
</organism>
<sequence length="250" mass="28725">MKQNVVLKIVTDFCMTAVLIVLMAYELVGQAAHEWLGIGMLVLFILHHIWNRKWISNRFKRKHRPGIPLYPLGHACAKNGTKIRKYTLFSILQTLLVICIFIAMTGSMVSGAILSRHALAFLPIQGGRSFARNLHMLSAYWGFALLSLHLGFHWSMIMGMIKKHWKKASAVPVWILRGSAFLTAAYGAYASWKRGVWEYMFLKNQFVFFDFDEPLAIFLADYIAVLALFVWCGHYASKWAKIRKKKQLLQ</sequence>
<dbReference type="Proteomes" id="UP000307720">
    <property type="component" value="Unassembled WGS sequence"/>
</dbReference>
<keyword evidence="2" id="KW-1185">Reference proteome</keyword>
<name>A0AC61QW72_9FIRM</name>
<evidence type="ECO:0000313" key="1">
    <source>
        <dbReference type="EMBL" id="TGX97043.1"/>
    </source>
</evidence>
<dbReference type="EMBL" id="SRZB01000040">
    <property type="protein sequence ID" value="TGX97043.1"/>
    <property type="molecule type" value="Genomic_DNA"/>
</dbReference>
<accession>A0AC61QW72</accession>
<protein>
    <submittedName>
        <fullName evidence="1">DUF4405 domain-containing protein</fullName>
    </submittedName>
</protein>
<proteinExistence type="predicted"/>
<evidence type="ECO:0000313" key="2">
    <source>
        <dbReference type="Proteomes" id="UP000307720"/>
    </source>
</evidence>
<comment type="caution">
    <text evidence="1">The sequence shown here is derived from an EMBL/GenBank/DDBJ whole genome shotgun (WGS) entry which is preliminary data.</text>
</comment>
<gene>
    <name evidence="1" type="ORF">E5357_14100</name>
</gene>